<evidence type="ECO:0000256" key="2">
    <source>
        <dbReference type="ARBA" id="ARBA00022490"/>
    </source>
</evidence>
<dbReference type="CDD" id="cd04301">
    <property type="entry name" value="NAT_SF"/>
    <property type="match status" value="1"/>
</dbReference>
<keyword evidence="3 7" id="KW-0808">Transferase</keyword>
<dbReference type="GO" id="GO:0008999">
    <property type="term" value="F:protein-N-terminal-alanine acetyltransferase activity"/>
    <property type="evidence" value="ECO:0007669"/>
    <property type="project" value="UniProtKB-EC"/>
</dbReference>
<evidence type="ECO:0000256" key="5">
    <source>
        <dbReference type="RuleBase" id="RU363094"/>
    </source>
</evidence>
<evidence type="ECO:0000259" key="6">
    <source>
        <dbReference type="PROSITE" id="PS51186"/>
    </source>
</evidence>
<dbReference type="RefSeq" id="WP_085417112.1">
    <property type="nucleotide sequence ID" value="NZ_CAUJPY010000023.1"/>
</dbReference>
<dbReference type="InterPro" id="IPR050680">
    <property type="entry name" value="YpeA/RimI_acetyltransf"/>
</dbReference>
<feature type="domain" description="N-acetyltransferase" evidence="6">
    <location>
        <begin position="1"/>
        <end position="147"/>
    </location>
</feature>
<reference evidence="7 8" key="1">
    <citation type="submission" date="2018-12" db="EMBL/GenBank/DDBJ databases">
        <authorList>
            <consortium name="Pathogen Informatics"/>
        </authorList>
    </citation>
    <scope>NUCLEOTIDE SEQUENCE [LARGE SCALE GENOMIC DNA]</scope>
    <source>
        <strain evidence="7 8">NCTC10296</strain>
    </source>
</reference>
<keyword evidence="8" id="KW-1185">Reference proteome</keyword>
<accession>A0A448DAY0</accession>
<protein>
    <recommendedName>
        <fullName evidence="5">[Ribosomal protein bS18]-alanine N-acetyltransferase</fullName>
        <ecNumber evidence="5">2.3.1.266</ecNumber>
    </recommendedName>
</protein>
<name>A0A448DAY0_9NEIS</name>
<evidence type="ECO:0000313" key="8">
    <source>
        <dbReference type="Proteomes" id="UP000279284"/>
    </source>
</evidence>
<dbReference type="PROSITE" id="PS51186">
    <property type="entry name" value="GNAT"/>
    <property type="match status" value="1"/>
</dbReference>
<dbReference type="SUPFAM" id="SSF55729">
    <property type="entry name" value="Acyl-CoA N-acyltransferases (Nat)"/>
    <property type="match status" value="1"/>
</dbReference>
<dbReference type="EC" id="2.3.1.266" evidence="5"/>
<evidence type="ECO:0000256" key="3">
    <source>
        <dbReference type="ARBA" id="ARBA00022679"/>
    </source>
</evidence>
<dbReference type="InterPro" id="IPR000182">
    <property type="entry name" value="GNAT_dom"/>
</dbReference>
<dbReference type="STRING" id="493.BWD07_09055"/>
<dbReference type="OrthoDB" id="9796919at2"/>
<evidence type="ECO:0000313" key="7">
    <source>
        <dbReference type="EMBL" id="VEF03366.1"/>
    </source>
</evidence>
<comment type="subcellular location">
    <subcellularLocation>
        <location evidence="5">Cytoplasm</location>
    </subcellularLocation>
</comment>
<dbReference type="Gene3D" id="3.40.630.30">
    <property type="match status" value="1"/>
</dbReference>
<gene>
    <name evidence="7" type="ORF">NCTC10296_02281</name>
</gene>
<comment type="function">
    <text evidence="5">Acetylates the N-terminal alanine of ribosomal protein bS18.</text>
</comment>
<dbReference type="EMBL" id="LR134313">
    <property type="protein sequence ID" value="VEF03366.1"/>
    <property type="molecule type" value="Genomic_DNA"/>
</dbReference>
<dbReference type="InterPro" id="IPR006464">
    <property type="entry name" value="AcTrfase_RimI/Ard1"/>
</dbReference>
<dbReference type="KEGG" id="nci:NCTC10296_02281"/>
<sequence length="147" mass="16373">MNIRPAAAADCPMLAAIDRMCNPSPWSEAQFAGALANQHETVLLAEQQGIVLGFIVWHTLFETSELHLIATAPEHRGRGIATALMAEWFQTGIKEGATHYYLEVRAGNENAQALYLKHGFAQTGRRRDYYSLPGNRREDALIMEKTC</sequence>
<comment type="similarity">
    <text evidence="1 5">Belongs to the acetyltransferase family. RimI subfamily.</text>
</comment>
<dbReference type="InterPro" id="IPR016181">
    <property type="entry name" value="Acyl_CoA_acyltransferase"/>
</dbReference>
<dbReference type="PANTHER" id="PTHR43420">
    <property type="entry name" value="ACETYLTRANSFERASE"/>
    <property type="match status" value="1"/>
</dbReference>
<dbReference type="GO" id="GO:0005737">
    <property type="term" value="C:cytoplasm"/>
    <property type="evidence" value="ECO:0007669"/>
    <property type="project" value="UniProtKB-SubCell"/>
</dbReference>
<organism evidence="7 8">
    <name type="scientific">Neisseria canis</name>
    <dbReference type="NCBI Taxonomy" id="493"/>
    <lineage>
        <taxon>Bacteria</taxon>
        <taxon>Pseudomonadati</taxon>
        <taxon>Pseudomonadota</taxon>
        <taxon>Betaproteobacteria</taxon>
        <taxon>Neisseriales</taxon>
        <taxon>Neisseriaceae</taxon>
        <taxon>Neisseria</taxon>
    </lineage>
</organism>
<dbReference type="Pfam" id="PF00583">
    <property type="entry name" value="Acetyltransf_1"/>
    <property type="match status" value="1"/>
</dbReference>
<comment type="catalytic activity">
    <reaction evidence="5">
        <text>N-terminal L-alanyl-[ribosomal protein bS18] + acetyl-CoA = N-terminal N(alpha)-acetyl-L-alanyl-[ribosomal protein bS18] + CoA + H(+)</text>
        <dbReference type="Rhea" id="RHEA:43756"/>
        <dbReference type="Rhea" id="RHEA-COMP:10676"/>
        <dbReference type="Rhea" id="RHEA-COMP:10677"/>
        <dbReference type="ChEBI" id="CHEBI:15378"/>
        <dbReference type="ChEBI" id="CHEBI:57287"/>
        <dbReference type="ChEBI" id="CHEBI:57288"/>
        <dbReference type="ChEBI" id="CHEBI:64718"/>
        <dbReference type="ChEBI" id="CHEBI:83683"/>
        <dbReference type="EC" id="2.3.1.266"/>
    </reaction>
</comment>
<keyword evidence="2 5" id="KW-0963">Cytoplasm</keyword>
<evidence type="ECO:0000256" key="4">
    <source>
        <dbReference type="ARBA" id="ARBA00023315"/>
    </source>
</evidence>
<dbReference type="Proteomes" id="UP000279284">
    <property type="component" value="Chromosome"/>
</dbReference>
<keyword evidence="4" id="KW-0012">Acyltransferase</keyword>
<dbReference type="PANTHER" id="PTHR43420:SF44">
    <property type="entry name" value="ACETYLTRANSFERASE YPEA"/>
    <property type="match status" value="1"/>
</dbReference>
<proteinExistence type="inferred from homology"/>
<evidence type="ECO:0000256" key="1">
    <source>
        <dbReference type="ARBA" id="ARBA00005395"/>
    </source>
</evidence>
<dbReference type="NCBIfam" id="TIGR01575">
    <property type="entry name" value="rimI"/>
    <property type="match status" value="1"/>
</dbReference>
<dbReference type="AlphaFoldDB" id="A0A448DAY0"/>